<evidence type="ECO:0008006" key="5">
    <source>
        <dbReference type="Google" id="ProtNLM"/>
    </source>
</evidence>
<accession>A0A1I3XUD8</accession>
<name>A0A1I3XUD8_9HYPH</name>
<feature type="transmembrane region" description="Helical" evidence="2">
    <location>
        <begin position="6"/>
        <end position="27"/>
    </location>
</feature>
<gene>
    <name evidence="3" type="ORF">SAMN05444581_10486</name>
</gene>
<feature type="region of interest" description="Disordered" evidence="1">
    <location>
        <begin position="302"/>
        <end position="342"/>
    </location>
</feature>
<reference evidence="3 4" key="1">
    <citation type="submission" date="2016-10" db="EMBL/GenBank/DDBJ databases">
        <authorList>
            <person name="de Groot N.N."/>
        </authorList>
    </citation>
    <scope>NUCLEOTIDE SEQUENCE [LARGE SCALE GENOMIC DNA]</scope>
    <source>
        <strain evidence="3 4">NE2</strain>
    </source>
</reference>
<sequence>MIEQAMIFALGFMIAGLIALAIAPAFWSRAIRLSTRRLQMQLPLSAEEIRADRDLLRAEFAVERRRLEQKSEALNRIHGADLGELGRRATVIVEREAEIASLQAKIAEAGADIAILRLSLAETTGEHAATSTALNGASILVERKDAELIALRKALAEESAARARLRDLFAQAEVKVTALGEQIAHLHKDAESMRVERTAAIADHEAAIEAAHTRENELHARENALQAKRRRAIGAARAIRRRWLEKAQALRLTAAQAAQPAGEMEKAATENDDNAILRQTINEIGAAIIRMATNGTANIAEESATKTEETPQRLPNLTLARPDAPSIQDESVPPKISPARRV</sequence>
<keyword evidence="2" id="KW-0812">Transmembrane</keyword>
<organism evidence="3 4">
    <name type="scientific">Methylocapsa palsarum</name>
    <dbReference type="NCBI Taxonomy" id="1612308"/>
    <lineage>
        <taxon>Bacteria</taxon>
        <taxon>Pseudomonadati</taxon>
        <taxon>Pseudomonadota</taxon>
        <taxon>Alphaproteobacteria</taxon>
        <taxon>Hyphomicrobiales</taxon>
        <taxon>Beijerinckiaceae</taxon>
        <taxon>Methylocapsa</taxon>
    </lineage>
</organism>
<dbReference type="RefSeq" id="WP_091679930.1">
    <property type="nucleotide sequence ID" value="NZ_FOSN01000004.1"/>
</dbReference>
<evidence type="ECO:0000313" key="4">
    <source>
        <dbReference type="Proteomes" id="UP000198755"/>
    </source>
</evidence>
<keyword evidence="2" id="KW-0472">Membrane</keyword>
<keyword evidence="2" id="KW-1133">Transmembrane helix</keyword>
<dbReference type="STRING" id="1612308.SAMN05444581_10486"/>
<dbReference type="OrthoDB" id="7826912at2"/>
<evidence type="ECO:0000256" key="1">
    <source>
        <dbReference type="SAM" id="MobiDB-lite"/>
    </source>
</evidence>
<dbReference type="Proteomes" id="UP000198755">
    <property type="component" value="Unassembled WGS sequence"/>
</dbReference>
<evidence type="ECO:0000313" key="3">
    <source>
        <dbReference type="EMBL" id="SFK23134.1"/>
    </source>
</evidence>
<evidence type="ECO:0000256" key="2">
    <source>
        <dbReference type="SAM" id="Phobius"/>
    </source>
</evidence>
<protein>
    <recommendedName>
        <fullName evidence="5">Chromosome segregation ATPase</fullName>
    </recommendedName>
</protein>
<keyword evidence="4" id="KW-1185">Reference proteome</keyword>
<dbReference type="EMBL" id="FOSN01000004">
    <property type="protein sequence ID" value="SFK23134.1"/>
    <property type="molecule type" value="Genomic_DNA"/>
</dbReference>
<dbReference type="AlphaFoldDB" id="A0A1I3XUD8"/>
<proteinExistence type="predicted"/>